<dbReference type="EMBL" id="CP033133">
    <property type="protein sequence ID" value="AYO55342.1"/>
    <property type="molecule type" value="Genomic_DNA"/>
</dbReference>
<sequence length="446" mass="50641">MRLNVEKNIVVNSLWLALTLSLATATTYADGFYTIIGPDGHPMIVQKTEPKKKSEAVTQKNSKLQEDDELQHAVKKKYSNLEQQLDQKVKQSQVSHESNTKKEINTKQVEKNTKPLHDSNQVQTEATIKQKVIVEAKNNQEASHYVQKIVPSKSISEQKLQKNVIDKKQQQYQQPLPESVKSTEIKSNTQNKTVEAKNITQPRNQVKNDVITVTENKNFTEIDGVQYVNNEYLEDREFNLEGKKRFYMTPETGGGHGRYETVERQKGVSASLLDRIRNKSEPQEHKAVVLSTHYFRLPKDDVVKNLEQACFTGKKVAKAKNLSIKNQELGLWPVAPITEHFAYEVVKLDSQVQNVLLTSYASSSKVQTYYWPLVVFLDQQGCVIEGVSGFKNEESNDNNTQYAAMEGILRKPENATYMFLTPLSSAVDAENKQLTNHGQIKLSVIQ</sequence>
<evidence type="ECO:0000259" key="3">
    <source>
        <dbReference type="Pfam" id="PF22881"/>
    </source>
</evidence>
<dbReference type="InterPro" id="IPR055226">
    <property type="entry name" value="FilE_C"/>
</dbReference>
<dbReference type="InterPro" id="IPR049782">
    <property type="entry name" value="FilE-like"/>
</dbReference>
<evidence type="ECO:0000256" key="2">
    <source>
        <dbReference type="SAM" id="SignalP"/>
    </source>
</evidence>
<protein>
    <submittedName>
        <fullName evidence="4">Putative pilus assembly protein FilE</fullName>
    </submittedName>
</protein>
<dbReference type="AlphaFoldDB" id="A0A3G2T5S5"/>
<feature type="signal peptide" evidence="2">
    <location>
        <begin position="1"/>
        <end position="29"/>
    </location>
</feature>
<dbReference type="NCBIfam" id="NF033645">
    <property type="entry name" value="pilus_FilE"/>
    <property type="match status" value="1"/>
</dbReference>
<keyword evidence="2" id="KW-0732">Signal</keyword>
<accession>A0A3G2T5S5</accession>
<feature type="domain" description="FilE C-terminal" evidence="3">
    <location>
        <begin position="281"/>
        <end position="446"/>
    </location>
</feature>
<reference evidence="4 5" key="1">
    <citation type="submission" date="2018-10" db="EMBL/GenBank/DDBJ databases">
        <title>The complete genome of Acinetobacter wuhouensis strain WCHAW010062.</title>
        <authorList>
            <person name="Hu Y."/>
            <person name="Long H."/>
            <person name="Feng Y."/>
            <person name="Zong Z."/>
        </authorList>
    </citation>
    <scope>NUCLEOTIDE SEQUENCE [LARGE SCALE GENOMIC DNA]</scope>
    <source>
        <strain evidence="4 5">WCHAW010062</strain>
    </source>
</reference>
<dbReference type="Pfam" id="PF22881">
    <property type="entry name" value="FilE_C"/>
    <property type="match status" value="1"/>
</dbReference>
<dbReference type="Proteomes" id="UP000279962">
    <property type="component" value="Chromosome"/>
</dbReference>
<evidence type="ECO:0000256" key="1">
    <source>
        <dbReference type="SAM" id="MobiDB-lite"/>
    </source>
</evidence>
<name>A0A3G2T5S5_9GAMM</name>
<feature type="compositionally biased region" description="Polar residues" evidence="1">
    <location>
        <begin position="88"/>
        <end position="97"/>
    </location>
</feature>
<gene>
    <name evidence="4" type="primary">filE</name>
    <name evidence="4" type="ORF">CDG68_17555</name>
</gene>
<evidence type="ECO:0000313" key="4">
    <source>
        <dbReference type="EMBL" id="AYO55342.1"/>
    </source>
</evidence>
<organism evidence="4 5">
    <name type="scientific">Acinetobacter wuhouensis</name>
    <dbReference type="NCBI Taxonomy" id="1879050"/>
    <lineage>
        <taxon>Bacteria</taxon>
        <taxon>Pseudomonadati</taxon>
        <taxon>Pseudomonadota</taxon>
        <taxon>Gammaproteobacteria</taxon>
        <taxon>Moraxellales</taxon>
        <taxon>Moraxellaceae</taxon>
        <taxon>Acinetobacter</taxon>
    </lineage>
</organism>
<dbReference type="RefSeq" id="WP_087553705.1">
    <property type="nucleotide sequence ID" value="NZ_CP033133.1"/>
</dbReference>
<proteinExistence type="predicted"/>
<evidence type="ECO:0000313" key="5">
    <source>
        <dbReference type="Proteomes" id="UP000279962"/>
    </source>
</evidence>
<feature type="region of interest" description="Disordered" evidence="1">
    <location>
        <begin position="88"/>
        <end position="121"/>
    </location>
</feature>
<feature type="chain" id="PRO_5018131086" evidence="2">
    <location>
        <begin position="30"/>
        <end position="446"/>
    </location>
</feature>
<feature type="compositionally biased region" description="Basic and acidic residues" evidence="1">
    <location>
        <begin position="98"/>
        <end position="117"/>
    </location>
</feature>